<feature type="compositionally biased region" description="Basic residues" evidence="1">
    <location>
        <begin position="229"/>
        <end position="248"/>
    </location>
</feature>
<evidence type="ECO:0008006" key="4">
    <source>
        <dbReference type="Google" id="ProtNLM"/>
    </source>
</evidence>
<dbReference type="RefSeq" id="WP_397067290.1">
    <property type="nucleotide sequence ID" value="NZ_JBIRYL010000030.1"/>
</dbReference>
<keyword evidence="3" id="KW-1185">Reference proteome</keyword>
<dbReference type="EMBL" id="JBIRYL010000030">
    <property type="protein sequence ID" value="MFI2234505.1"/>
    <property type="molecule type" value="Genomic_DNA"/>
</dbReference>
<dbReference type="Proteomes" id="UP001611494">
    <property type="component" value="Unassembled WGS sequence"/>
</dbReference>
<reference evidence="2 3" key="1">
    <citation type="submission" date="2024-10" db="EMBL/GenBank/DDBJ databases">
        <title>The Natural Products Discovery Center: Release of the First 8490 Sequenced Strains for Exploring Actinobacteria Biosynthetic Diversity.</title>
        <authorList>
            <person name="Kalkreuter E."/>
            <person name="Kautsar S.A."/>
            <person name="Yang D."/>
            <person name="Bader C.D."/>
            <person name="Teijaro C.N."/>
            <person name="Fluegel L."/>
            <person name="Davis C.M."/>
            <person name="Simpson J.R."/>
            <person name="Lauterbach L."/>
            <person name="Steele A.D."/>
            <person name="Gui C."/>
            <person name="Meng S."/>
            <person name="Li G."/>
            <person name="Viehrig K."/>
            <person name="Ye F."/>
            <person name="Su P."/>
            <person name="Kiefer A.F."/>
            <person name="Nichols A."/>
            <person name="Cepeda A.J."/>
            <person name="Yan W."/>
            <person name="Fan B."/>
            <person name="Jiang Y."/>
            <person name="Adhikari A."/>
            <person name="Zheng C.-J."/>
            <person name="Schuster L."/>
            <person name="Cowan T.M."/>
            <person name="Smanski M.J."/>
            <person name="Chevrette M.G."/>
            <person name="De Carvalho L.P.S."/>
            <person name="Shen B."/>
        </authorList>
    </citation>
    <scope>NUCLEOTIDE SEQUENCE [LARGE SCALE GENOMIC DNA]</scope>
    <source>
        <strain evidence="2 3">NPDC019377</strain>
    </source>
</reference>
<comment type="caution">
    <text evidence="2">The sequence shown here is derived from an EMBL/GenBank/DDBJ whole genome shotgun (WGS) entry which is preliminary data.</text>
</comment>
<evidence type="ECO:0000313" key="2">
    <source>
        <dbReference type="EMBL" id="MFI2234505.1"/>
    </source>
</evidence>
<organism evidence="2 3">
    <name type="scientific">Nocardia testacea</name>
    <dbReference type="NCBI Taxonomy" id="248551"/>
    <lineage>
        <taxon>Bacteria</taxon>
        <taxon>Bacillati</taxon>
        <taxon>Actinomycetota</taxon>
        <taxon>Actinomycetes</taxon>
        <taxon>Mycobacteriales</taxon>
        <taxon>Nocardiaceae</taxon>
        <taxon>Nocardia</taxon>
    </lineage>
</organism>
<gene>
    <name evidence="2" type="ORF">ACH49Z_32125</name>
</gene>
<protein>
    <recommendedName>
        <fullName evidence="4">DUF222 domain-containing protein</fullName>
    </recommendedName>
</protein>
<evidence type="ECO:0000313" key="3">
    <source>
        <dbReference type="Proteomes" id="UP001611494"/>
    </source>
</evidence>
<sequence>MKRRQVRHDPVAGRAVDRVDAGKFDQALTRLMDEVVLVEKDIWCRMGRGEPLDSVGESIGLSGRHALLMWLVAKDRIYLHAAKQGSLVEPADSTVDTRQADYGFDTELATLENALFLRLLSGELIGVVAKSVDVGTPELKIWYSAKLAMLKLAAPNADISQYEDEVGTDDFHRMVKHFGQFARQPSDQKPLINCQDHGRSVAVGKPRCECCPCELPTSSTDKGGTRGSGPKRKTCSPTCRKRKSRQTKKAASQHLRHNRMPFPPE</sequence>
<name>A0ABW7W990_9NOCA</name>
<evidence type="ECO:0000256" key="1">
    <source>
        <dbReference type="SAM" id="MobiDB-lite"/>
    </source>
</evidence>
<accession>A0ABW7W990</accession>
<feature type="region of interest" description="Disordered" evidence="1">
    <location>
        <begin position="219"/>
        <end position="265"/>
    </location>
</feature>
<proteinExistence type="predicted"/>